<comment type="caution">
    <text evidence="2">The sequence shown here is derived from an EMBL/GenBank/DDBJ whole genome shotgun (WGS) entry which is preliminary data.</text>
</comment>
<feature type="transmembrane region" description="Helical" evidence="1">
    <location>
        <begin position="6"/>
        <end position="22"/>
    </location>
</feature>
<protein>
    <submittedName>
        <fullName evidence="2">Uncharacterized protein</fullName>
    </submittedName>
</protein>
<dbReference type="EMBL" id="JAGGKT010000002">
    <property type="protein sequence ID" value="MBP1931128.1"/>
    <property type="molecule type" value="Genomic_DNA"/>
</dbReference>
<organism evidence="2 3">
    <name type="scientific">Ammoniphilus resinae</name>
    <dbReference type="NCBI Taxonomy" id="861532"/>
    <lineage>
        <taxon>Bacteria</taxon>
        <taxon>Bacillati</taxon>
        <taxon>Bacillota</taxon>
        <taxon>Bacilli</taxon>
        <taxon>Bacillales</taxon>
        <taxon>Paenibacillaceae</taxon>
        <taxon>Aneurinibacillus group</taxon>
        <taxon>Ammoniphilus</taxon>
    </lineage>
</organism>
<accession>A0ABS4GLJ5</accession>
<proteinExistence type="predicted"/>
<evidence type="ECO:0000256" key="1">
    <source>
        <dbReference type="SAM" id="Phobius"/>
    </source>
</evidence>
<gene>
    <name evidence="2" type="ORF">J2Z37_001125</name>
</gene>
<dbReference type="Proteomes" id="UP001519343">
    <property type="component" value="Unassembled WGS sequence"/>
</dbReference>
<keyword evidence="1" id="KW-1133">Transmembrane helix</keyword>
<feature type="transmembrane region" description="Helical" evidence="1">
    <location>
        <begin position="64"/>
        <end position="86"/>
    </location>
</feature>
<feature type="transmembrane region" description="Helical" evidence="1">
    <location>
        <begin position="130"/>
        <end position="149"/>
    </location>
</feature>
<keyword evidence="1" id="KW-0812">Transmembrane</keyword>
<feature type="transmembrane region" description="Helical" evidence="1">
    <location>
        <begin position="98"/>
        <end position="118"/>
    </location>
</feature>
<sequence length="159" mass="19072">MVAIIVVLVCLNVLALFSIFLLRKYTSIFEITGNIFFISTVFHIGFSILTLNTKRIVLSETPTVFWILELNRIIFIPCLLIWVLVFIFHPKFRAIQKLIIFIWWFVLMVGLEKIYRFLHFIEFRNWNEGYSLIKIGVIFALCLIFMRWFRGLIKKEEMR</sequence>
<evidence type="ECO:0000313" key="2">
    <source>
        <dbReference type="EMBL" id="MBP1931128.1"/>
    </source>
</evidence>
<evidence type="ECO:0000313" key="3">
    <source>
        <dbReference type="Proteomes" id="UP001519343"/>
    </source>
</evidence>
<name>A0ABS4GLJ5_9BACL</name>
<feature type="transmembrane region" description="Helical" evidence="1">
    <location>
        <begin position="34"/>
        <end position="52"/>
    </location>
</feature>
<keyword evidence="1" id="KW-0472">Membrane</keyword>
<keyword evidence="3" id="KW-1185">Reference proteome</keyword>
<reference evidence="2 3" key="1">
    <citation type="submission" date="2021-03" db="EMBL/GenBank/DDBJ databases">
        <title>Genomic Encyclopedia of Type Strains, Phase IV (KMG-IV): sequencing the most valuable type-strain genomes for metagenomic binning, comparative biology and taxonomic classification.</title>
        <authorList>
            <person name="Goeker M."/>
        </authorList>
    </citation>
    <scope>NUCLEOTIDE SEQUENCE [LARGE SCALE GENOMIC DNA]</scope>
    <source>
        <strain evidence="2 3">DSM 24738</strain>
    </source>
</reference>